<dbReference type="GO" id="GO:0015074">
    <property type="term" value="P:DNA integration"/>
    <property type="evidence" value="ECO:0007669"/>
    <property type="project" value="InterPro"/>
</dbReference>
<feature type="domain" description="Integrase catalytic" evidence="2">
    <location>
        <begin position="7"/>
        <end position="185"/>
    </location>
</feature>
<dbReference type="Proteomes" id="UP000050761">
    <property type="component" value="Unassembled WGS sequence"/>
</dbReference>
<proteinExistence type="predicted"/>
<organism evidence="3 4">
    <name type="scientific">Heligmosomoides polygyrus</name>
    <name type="common">Parasitic roundworm</name>
    <dbReference type="NCBI Taxonomy" id="6339"/>
    <lineage>
        <taxon>Eukaryota</taxon>
        <taxon>Metazoa</taxon>
        <taxon>Ecdysozoa</taxon>
        <taxon>Nematoda</taxon>
        <taxon>Chromadorea</taxon>
        <taxon>Rhabditida</taxon>
        <taxon>Rhabditina</taxon>
        <taxon>Rhabditomorpha</taxon>
        <taxon>Strongyloidea</taxon>
        <taxon>Heligmosomidae</taxon>
        <taxon>Heligmosomoides</taxon>
    </lineage>
</organism>
<keyword evidence="3" id="KW-1185">Reference proteome</keyword>
<dbReference type="SUPFAM" id="SSF53098">
    <property type="entry name" value="Ribonuclease H-like"/>
    <property type="match status" value="1"/>
</dbReference>
<dbReference type="Gene3D" id="3.30.420.10">
    <property type="entry name" value="Ribonuclease H-like superfamily/Ribonuclease H"/>
    <property type="match status" value="1"/>
</dbReference>
<dbReference type="InterPro" id="IPR040676">
    <property type="entry name" value="DUF5641"/>
</dbReference>
<dbReference type="WBParaSite" id="HPBE_0002404301-mRNA-1">
    <property type="protein sequence ID" value="HPBE_0002404301-mRNA-1"/>
    <property type="gene ID" value="HPBE_0002404301"/>
</dbReference>
<protein>
    <submittedName>
        <fullName evidence="4">Integrase catalytic domain-containing protein</fullName>
    </submittedName>
</protein>
<sequence length="344" mass="38784">LPAERVTRNRPFGYTGLDYFGPLVIRAENGQDRKIWVCLFTCTTKRAIHLEMVADNSTIRILLAFRRFISRSGTPDLIMSDIAATFKTILVNELKNLAEHKAVQEFSTAASLKWRLITPLSPWKGGFYERLVGSVKTALKKTVQRKTLDLWNLQTLLSEIEATLNTRPVTPMTGNTAENARILRPLDLINPQFIRNHKKHLSCLSLRSAQSFLRNVLGTLAQAGTLAQLWYLQALADRNQLRIAKKQESGNRPKVGDVVLMQTDNTTRSSWPLGLIVQVNKSADEAVRSANLKTGKQKLLDRSANQFIPLEITADAGIQTTRKKEPKKPTRIQPPRRAKNIITR</sequence>
<dbReference type="Pfam" id="PF18701">
    <property type="entry name" value="DUF5641"/>
    <property type="match status" value="1"/>
</dbReference>
<name>A0A183GMX3_HELPZ</name>
<dbReference type="InterPro" id="IPR036397">
    <property type="entry name" value="RNaseH_sf"/>
</dbReference>
<dbReference type="GO" id="GO:0003676">
    <property type="term" value="F:nucleic acid binding"/>
    <property type="evidence" value="ECO:0007669"/>
    <property type="project" value="InterPro"/>
</dbReference>
<accession>A0A183GMX3</accession>
<evidence type="ECO:0000313" key="3">
    <source>
        <dbReference type="Proteomes" id="UP000050761"/>
    </source>
</evidence>
<dbReference type="InterPro" id="IPR012337">
    <property type="entry name" value="RNaseH-like_sf"/>
</dbReference>
<reference evidence="4" key="1">
    <citation type="submission" date="2019-09" db="UniProtKB">
        <authorList>
            <consortium name="WormBaseParasite"/>
        </authorList>
    </citation>
    <scope>IDENTIFICATION</scope>
</reference>
<dbReference type="InterPro" id="IPR001584">
    <property type="entry name" value="Integrase_cat-core"/>
</dbReference>
<dbReference type="PANTHER" id="PTHR47331:SF2">
    <property type="match status" value="1"/>
</dbReference>
<evidence type="ECO:0000256" key="1">
    <source>
        <dbReference type="SAM" id="MobiDB-lite"/>
    </source>
</evidence>
<dbReference type="AlphaFoldDB" id="A0A183GMX3"/>
<dbReference type="PANTHER" id="PTHR47331">
    <property type="entry name" value="PHD-TYPE DOMAIN-CONTAINING PROTEIN"/>
    <property type="match status" value="1"/>
</dbReference>
<dbReference type="PROSITE" id="PS50994">
    <property type="entry name" value="INTEGRASE"/>
    <property type="match status" value="1"/>
</dbReference>
<evidence type="ECO:0000259" key="2">
    <source>
        <dbReference type="PROSITE" id="PS50994"/>
    </source>
</evidence>
<evidence type="ECO:0000313" key="4">
    <source>
        <dbReference type="WBParaSite" id="HPBE_0002404301-mRNA-1"/>
    </source>
</evidence>
<feature type="compositionally biased region" description="Basic residues" evidence="1">
    <location>
        <begin position="324"/>
        <end position="344"/>
    </location>
</feature>
<feature type="region of interest" description="Disordered" evidence="1">
    <location>
        <begin position="321"/>
        <end position="344"/>
    </location>
</feature>